<accession>A0A7T4R346</accession>
<proteinExistence type="predicted"/>
<evidence type="ECO:0000313" key="2">
    <source>
        <dbReference type="EMBL" id="QQD19302.1"/>
    </source>
</evidence>
<evidence type="ECO:0000313" key="3">
    <source>
        <dbReference type="Proteomes" id="UP000596063"/>
    </source>
</evidence>
<sequence>MKFTLKHVQRSLVLVSSTLLFACASVGTAQQANAVSCETKISKNYRVKLELIETKVAQRQFYAALAYLEQAPPYPKVLKLRGDAQRNTGQLKDAYDSYRDLSLTCLSAYGHAGMAKIHAMEGRMEQAHQLMQKARRSQPTNPDIRNDYGFILLAHGDYQAAQHEFMTALQLHAKHPIAIRNMVMSLILDGDRETAVTMAKNNGIEPAEFNGLIDQARQFRKPALVNKQHLEKGRNL</sequence>
<dbReference type="PROSITE" id="PS51257">
    <property type="entry name" value="PROKAR_LIPOPROTEIN"/>
    <property type="match status" value="1"/>
</dbReference>
<dbReference type="InterPro" id="IPR011990">
    <property type="entry name" value="TPR-like_helical_dom_sf"/>
</dbReference>
<keyword evidence="1" id="KW-0732">Signal</keyword>
<feature type="signal peptide" evidence="1">
    <location>
        <begin position="1"/>
        <end position="34"/>
    </location>
</feature>
<name>A0A7T4R346_9GAMM</name>
<reference evidence="2 3" key="1">
    <citation type="submission" date="2020-12" db="EMBL/GenBank/DDBJ databases">
        <authorList>
            <person name="Shan Y."/>
        </authorList>
    </citation>
    <scope>NUCLEOTIDE SEQUENCE [LARGE SCALE GENOMIC DNA]</scope>
    <source>
        <strain evidence="3">csc3.9</strain>
    </source>
</reference>
<evidence type="ECO:0000256" key="1">
    <source>
        <dbReference type="SAM" id="SignalP"/>
    </source>
</evidence>
<dbReference type="RefSeq" id="WP_198570787.1">
    <property type="nucleotide sequence ID" value="NZ_CP066167.1"/>
</dbReference>
<keyword evidence="3" id="KW-1185">Reference proteome</keyword>
<dbReference type="Pfam" id="PF14559">
    <property type="entry name" value="TPR_19"/>
    <property type="match status" value="1"/>
</dbReference>
<gene>
    <name evidence="2" type="ORF">I6N98_05465</name>
</gene>
<dbReference type="EMBL" id="CP066167">
    <property type="protein sequence ID" value="QQD19302.1"/>
    <property type="molecule type" value="Genomic_DNA"/>
</dbReference>
<dbReference type="KEGG" id="snan:I6N98_05465"/>
<feature type="chain" id="PRO_5032944679" description="Tetratricopeptide repeat protein" evidence="1">
    <location>
        <begin position="35"/>
        <end position="236"/>
    </location>
</feature>
<dbReference type="AlphaFoldDB" id="A0A7T4R346"/>
<evidence type="ECO:0008006" key="4">
    <source>
        <dbReference type="Google" id="ProtNLM"/>
    </source>
</evidence>
<organism evidence="2 3">
    <name type="scientific">Spongiibacter nanhainus</name>
    <dbReference type="NCBI Taxonomy" id="2794344"/>
    <lineage>
        <taxon>Bacteria</taxon>
        <taxon>Pseudomonadati</taxon>
        <taxon>Pseudomonadota</taxon>
        <taxon>Gammaproteobacteria</taxon>
        <taxon>Cellvibrionales</taxon>
        <taxon>Spongiibacteraceae</taxon>
        <taxon>Spongiibacter</taxon>
    </lineage>
</organism>
<dbReference type="SUPFAM" id="SSF48452">
    <property type="entry name" value="TPR-like"/>
    <property type="match status" value="1"/>
</dbReference>
<protein>
    <recommendedName>
        <fullName evidence="4">Tetratricopeptide repeat protein</fullName>
    </recommendedName>
</protein>
<dbReference type="Proteomes" id="UP000596063">
    <property type="component" value="Chromosome"/>
</dbReference>
<dbReference type="Gene3D" id="1.25.40.10">
    <property type="entry name" value="Tetratricopeptide repeat domain"/>
    <property type="match status" value="1"/>
</dbReference>